<dbReference type="PRINTS" id="PR00105">
    <property type="entry name" value="C5METTRFRASE"/>
</dbReference>
<comment type="caution">
    <text evidence="9">The sequence shown here is derived from an EMBL/GenBank/DDBJ whole genome shotgun (WGS) entry which is preliminary data.</text>
</comment>
<dbReference type="Gene3D" id="3.90.120.10">
    <property type="entry name" value="DNA Methylase, subunit A, domain 2"/>
    <property type="match status" value="1"/>
</dbReference>
<dbReference type="InterPro" id="IPR018117">
    <property type="entry name" value="C5_DNA_meth_AS"/>
</dbReference>
<keyword evidence="2 6" id="KW-0808">Transferase</keyword>
<proteinExistence type="inferred from homology"/>
<reference evidence="9" key="1">
    <citation type="submission" date="2020-09" db="EMBL/GenBank/DDBJ databases">
        <title>A novel bacterium of genus Mangrovicoccus, isolated from South China Sea.</title>
        <authorList>
            <person name="Huang H."/>
            <person name="Mo K."/>
            <person name="Hu Y."/>
        </authorList>
    </citation>
    <scope>NUCLEOTIDE SEQUENCE</scope>
    <source>
        <strain evidence="9">HB182678</strain>
    </source>
</reference>
<dbReference type="InterPro" id="IPR050390">
    <property type="entry name" value="C5-Methyltransferase"/>
</dbReference>
<dbReference type="InterPro" id="IPR031303">
    <property type="entry name" value="C5_meth_CS"/>
</dbReference>
<keyword evidence="3 6" id="KW-0949">S-adenosyl-L-methionine</keyword>
<dbReference type="PROSITE" id="PS00095">
    <property type="entry name" value="C5_MTASE_2"/>
    <property type="match status" value="1"/>
</dbReference>
<evidence type="ECO:0000256" key="5">
    <source>
        <dbReference type="ARBA" id="ARBA00047422"/>
    </source>
</evidence>
<dbReference type="EC" id="2.1.1.37" evidence="8"/>
<feature type="active site" evidence="6">
    <location>
        <position position="79"/>
    </location>
</feature>
<dbReference type="Pfam" id="PF00145">
    <property type="entry name" value="DNA_methylase"/>
    <property type="match status" value="1"/>
</dbReference>
<accession>A0A8J6YX91</accession>
<dbReference type="GO" id="GO:0003677">
    <property type="term" value="F:DNA binding"/>
    <property type="evidence" value="ECO:0007669"/>
    <property type="project" value="TreeGrafter"/>
</dbReference>
<dbReference type="PROSITE" id="PS51679">
    <property type="entry name" value="SAM_MT_C5"/>
    <property type="match status" value="1"/>
</dbReference>
<evidence type="ECO:0000256" key="1">
    <source>
        <dbReference type="ARBA" id="ARBA00022603"/>
    </source>
</evidence>
<dbReference type="InterPro" id="IPR001525">
    <property type="entry name" value="C5_MeTfrase"/>
</dbReference>
<evidence type="ECO:0000256" key="3">
    <source>
        <dbReference type="ARBA" id="ARBA00022691"/>
    </source>
</evidence>
<comment type="similarity">
    <text evidence="6 7">Belongs to the class I-like SAM-binding methyltransferase superfamily. C5-methyltransferase family.</text>
</comment>
<evidence type="ECO:0000256" key="2">
    <source>
        <dbReference type="ARBA" id="ARBA00022679"/>
    </source>
</evidence>
<dbReference type="AlphaFoldDB" id="A0A8J6YX91"/>
<dbReference type="PANTHER" id="PTHR10629">
    <property type="entry name" value="CYTOSINE-SPECIFIC METHYLTRANSFERASE"/>
    <property type="match status" value="1"/>
</dbReference>
<keyword evidence="1 6" id="KW-0489">Methyltransferase</keyword>
<dbReference type="PANTHER" id="PTHR10629:SF52">
    <property type="entry name" value="DNA (CYTOSINE-5)-METHYLTRANSFERASE 1"/>
    <property type="match status" value="1"/>
</dbReference>
<dbReference type="Gene3D" id="3.40.50.150">
    <property type="entry name" value="Vaccinia Virus protein VP39"/>
    <property type="match status" value="1"/>
</dbReference>
<evidence type="ECO:0000313" key="10">
    <source>
        <dbReference type="Proteomes" id="UP000609121"/>
    </source>
</evidence>
<name>A0A8J6YX91_9RHOB</name>
<evidence type="ECO:0000256" key="8">
    <source>
        <dbReference type="RuleBase" id="RU000417"/>
    </source>
</evidence>
<dbReference type="InterPro" id="IPR029063">
    <property type="entry name" value="SAM-dependent_MTases_sf"/>
</dbReference>
<dbReference type="GO" id="GO:0009307">
    <property type="term" value="P:DNA restriction-modification system"/>
    <property type="evidence" value="ECO:0007669"/>
    <property type="project" value="UniProtKB-KW"/>
</dbReference>
<dbReference type="GO" id="GO:0003886">
    <property type="term" value="F:DNA (cytosine-5-)-methyltransferase activity"/>
    <property type="evidence" value="ECO:0007669"/>
    <property type="project" value="UniProtKB-EC"/>
</dbReference>
<keyword evidence="10" id="KW-1185">Reference proteome</keyword>
<dbReference type="GO" id="GO:0044027">
    <property type="term" value="P:negative regulation of gene expression via chromosomal CpG island methylation"/>
    <property type="evidence" value="ECO:0007669"/>
    <property type="project" value="TreeGrafter"/>
</dbReference>
<evidence type="ECO:0000313" key="9">
    <source>
        <dbReference type="EMBL" id="MBE3639322.1"/>
    </source>
</evidence>
<dbReference type="EMBL" id="JACVXA010000044">
    <property type="protein sequence ID" value="MBE3639322.1"/>
    <property type="molecule type" value="Genomic_DNA"/>
</dbReference>
<protein>
    <recommendedName>
        <fullName evidence="8">Cytosine-specific methyltransferase</fullName>
        <ecNumber evidence="8">2.1.1.37</ecNumber>
    </recommendedName>
</protein>
<organism evidence="9 10">
    <name type="scientific">Mangrovicoccus algicola</name>
    <dbReference type="NCBI Taxonomy" id="2771008"/>
    <lineage>
        <taxon>Bacteria</taxon>
        <taxon>Pseudomonadati</taxon>
        <taxon>Pseudomonadota</taxon>
        <taxon>Alphaproteobacteria</taxon>
        <taxon>Rhodobacterales</taxon>
        <taxon>Paracoccaceae</taxon>
        <taxon>Mangrovicoccus</taxon>
    </lineage>
</organism>
<evidence type="ECO:0000256" key="7">
    <source>
        <dbReference type="RuleBase" id="RU000416"/>
    </source>
</evidence>
<dbReference type="SUPFAM" id="SSF53335">
    <property type="entry name" value="S-adenosyl-L-methionine-dependent methyltransferases"/>
    <property type="match status" value="1"/>
</dbReference>
<sequence length="319" mass="34174">MHCEIASVEVCAGAGGQALGLERAGFRHEALVEVEAVCRKTLSFNRPEWRVLSGEQSNLKTFDARAFRGIDLLAGGLPCPPFSKAGKQLGAEDERNLFPDFLRVVDECRPRAVMVENVRGFLDPTFEDFRNDFRKALEKFGYKVGWRLFSASDFGVSQLRPRVVIVGVAAGADFDWPDPDPEAPPGVGALLHDQMAAGGWEGATAWAAQAAQVAPTIVGGSLKHGGPDLGPTRARAAWAKLGVDGRSLADAPPAPGFTGMPRLTVPMVARVQGFPDDWTFVGRKTPAYRQVGNAFPPPVSAAVGRRIGQALIRSSVMIA</sequence>
<comment type="catalytic activity">
    <reaction evidence="5 8">
        <text>a 2'-deoxycytidine in DNA + S-adenosyl-L-methionine = a 5-methyl-2'-deoxycytidine in DNA + S-adenosyl-L-homocysteine + H(+)</text>
        <dbReference type="Rhea" id="RHEA:13681"/>
        <dbReference type="Rhea" id="RHEA-COMP:11369"/>
        <dbReference type="Rhea" id="RHEA-COMP:11370"/>
        <dbReference type="ChEBI" id="CHEBI:15378"/>
        <dbReference type="ChEBI" id="CHEBI:57856"/>
        <dbReference type="ChEBI" id="CHEBI:59789"/>
        <dbReference type="ChEBI" id="CHEBI:85452"/>
        <dbReference type="ChEBI" id="CHEBI:85454"/>
        <dbReference type="EC" id="2.1.1.37"/>
    </reaction>
</comment>
<dbReference type="GO" id="GO:0032259">
    <property type="term" value="P:methylation"/>
    <property type="evidence" value="ECO:0007669"/>
    <property type="project" value="UniProtKB-KW"/>
</dbReference>
<dbReference type="Proteomes" id="UP000609121">
    <property type="component" value="Unassembled WGS sequence"/>
</dbReference>
<keyword evidence="4" id="KW-0680">Restriction system</keyword>
<evidence type="ECO:0000256" key="4">
    <source>
        <dbReference type="ARBA" id="ARBA00022747"/>
    </source>
</evidence>
<dbReference type="NCBIfam" id="TIGR00675">
    <property type="entry name" value="dcm"/>
    <property type="match status" value="1"/>
</dbReference>
<gene>
    <name evidence="9" type="primary">dcm</name>
    <name evidence="9" type="ORF">ICN82_14070</name>
</gene>
<evidence type="ECO:0000256" key="6">
    <source>
        <dbReference type="PROSITE-ProRule" id="PRU01016"/>
    </source>
</evidence>
<dbReference type="PROSITE" id="PS00094">
    <property type="entry name" value="C5_MTASE_1"/>
    <property type="match status" value="1"/>
</dbReference>